<protein>
    <submittedName>
        <fullName evidence="3">Uncharacterized protein</fullName>
    </submittedName>
</protein>
<gene>
    <name evidence="3" type="ORF">AAJ76_2000002008</name>
</gene>
<accession>A0A0F9YM58</accession>
<proteinExistence type="predicted"/>
<dbReference type="RefSeq" id="XP_024329599.1">
    <property type="nucleotide sequence ID" value="XM_024474391.1"/>
</dbReference>
<reference evidence="3 4" key="1">
    <citation type="journal article" date="2015" name="Environ. Microbiol.">
        <title>Genome analyses suggest the presence of polyploidy and recent human-driven expansions in eight global populations of the honeybee pathogen Nosema ceranae.</title>
        <authorList>
            <person name="Pelin A."/>
            <person name="Selman M."/>
            <person name="Aris-Brosou S."/>
            <person name="Farinelli L."/>
            <person name="Corradi N."/>
        </authorList>
    </citation>
    <scope>NUCLEOTIDE SEQUENCE [LARGE SCALE GENOMIC DNA]</scope>
    <source>
        <strain evidence="3 4">PA08 1199</strain>
    </source>
</reference>
<feature type="signal peptide" evidence="2">
    <location>
        <begin position="1"/>
        <end position="16"/>
    </location>
</feature>
<dbReference type="VEuPathDB" id="MicrosporidiaDB:AAJ76_2000002008"/>
<evidence type="ECO:0000313" key="3">
    <source>
        <dbReference type="EMBL" id="KKO73857.1"/>
    </source>
</evidence>
<dbReference type="VEuPathDB" id="MicrosporidiaDB:NCER_101998"/>
<evidence type="ECO:0000313" key="4">
    <source>
        <dbReference type="Proteomes" id="UP000034350"/>
    </source>
</evidence>
<evidence type="ECO:0000256" key="1">
    <source>
        <dbReference type="SAM" id="MobiDB-lite"/>
    </source>
</evidence>
<comment type="caution">
    <text evidence="3">The sequence shown here is derived from an EMBL/GenBank/DDBJ whole genome shotgun (WGS) entry which is preliminary data.</text>
</comment>
<dbReference type="EMBL" id="JPQZ01000200">
    <property type="protein sequence ID" value="KKO73857.1"/>
    <property type="molecule type" value="Genomic_DNA"/>
</dbReference>
<keyword evidence="2" id="KW-0732">Signal</keyword>
<feature type="compositionally biased region" description="Low complexity" evidence="1">
    <location>
        <begin position="95"/>
        <end position="108"/>
    </location>
</feature>
<organism evidence="3 4">
    <name type="scientific">Vairimorpha ceranae</name>
    <dbReference type="NCBI Taxonomy" id="40302"/>
    <lineage>
        <taxon>Eukaryota</taxon>
        <taxon>Fungi</taxon>
        <taxon>Fungi incertae sedis</taxon>
        <taxon>Microsporidia</taxon>
        <taxon>Nosematidae</taxon>
        <taxon>Vairimorpha</taxon>
    </lineage>
</organism>
<dbReference type="AlphaFoldDB" id="A0A0F9YM58"/>
<dbReference type="Proteomes" id="UP000034350">
    <property type="component" value="Unassembled WGS sequence"/>
</dbReference>
<feature type="chain" id="PRO_5002530324" evidence="2">
    <location>
        <begin position="17"/>
        <end position="119"/>
    </location>
</feature>
<name>A0A0F9YM58_9MICR</name>
<feature type="compositionally biased region" description="Basic and acidic residues" evidence="1">
    <location>
        <begin position="81"/>
        <end position="91"/>
    </location>
</feature>
<keyword evidence="4" id="KW-1185">Reference proteome</keyword>
<evidence type="ECO:0000256" key="2">
    <source>
        <dbReference type="SAM" id="SignalP"/>
    </source>
</evidence>
<feature type="compositionally biased region" description="Basic and acidic residues" evidence="1">
    <location>
        <begin position="109"/>
        <end position="119"/>
    </location>
</feature>
<sequence>MFLLVTMYLLWHFVKLKKQYSIFNKNSSGNKNFDKAEDEVEQSRPLNTENKSIEDENISENGTEAQKQSKNDNEIMTNKINNEHNLEKEAFVGRSAANKSKLSNNANNSHEEVISSKSN</sequence>
<dbReference type="VEuPathDB" id="MicrosporidiaDB:G9O61_00g003150"/>
<dbReference type="GeneID" id="36319308"/>
<feature type="region of interest" description="Disordered" evidence="1">
    <location>
        <begin position="26"/>
        <end position="119"/>
    </location>
</feature>